<feature type="domain" description="Pyruvate carboxyltransferase" evidence="12">
    <location>
        <begin position="4"/>
        <end position="266"/>
    </location>
</feature>
<dbReference type="Gene3D" id="1.10.238.260">
    <property type="match status" value="1"/>
</dbReference>
<keyword evidence="11" id="KW-0963">Cytoplasm</keyword>
<sequence>MRVIEFLDTTLRDGEQTPGVNFSIKEKVTIAKQLEKWGISAIEAGFPAASPDSFEAVRQIAAAMTKTAVTGLARSVKSDIDACYEALKDAKYPQIHVFIATSPIHREFKLQKSKEEILAQITEHVSYARERFEVVEFSPEDATRTELDYLLEVVQTAVDAGATYINIPDTVGFTTPQHYGEIFRYLTTNVKSDREIIFSPHCHNDLGMAVANTLSAIKNGADRVEGTINGIGERAGNAALEEVAVALEIRKDFYDVTSPIVLKETLNTSELVSRFSGIAIPRNKAVVGGNAFSHESGIHQDGVLKNPLTYEIITPELVGVKKNSLPLGKLSGRHAFVEKLKELDLYFEEGDIAGLFARFKNLADKKEKIPDADIRALVAGTEISNRDGFQFKDLRLDSQSDGSIQAQVIFINQDEEEVVVAESGKGSVEAVFNAIDQFFHQEISLERYHIDAITDGIDAQARVLVAVENKATETIFNASGIDFDVVKASAIAYIHANVMVQKENSGQIDKKLSEKELPTS</sequence>
<keyword evidence="9 11" id="KW-0464">Manganese</keyword>
<dbReference type="FunFam" id="1.10.238.260:FF:000001">
    <property type="entry name" value="2-isopropylmalate synthase"/>
    <property type="match status" value="1"/>
</dbReference>
<dbReference type="InterPro" id="IPR005671">
    <property type="entry name" value="LeuA_bact_synth"/>
</dbReference>
<evidence type="ECO:0000256" key="7">
    <source>
        <dbReference type="ARBA" id="ARBA00022679"/>
    </source>
</evidence>
<evidence type="ECO:0000256" key="1">
    <source>
        <dbReference type="ARBA" id="ARBA00004689"/>
    </source>
</evidence>
<dbReference type="EMBL" id="CP008921">
    <property type="protein sequence ID" value="AIG44340.1"/>
    <property type="molecule type" value="Genomic_DNA"/>
</dbReference>
<comment type="subunit">
    <text evidence="11">Homodimer.</text>
</comment>
<dbReference type="UniPathway" id="UPA00048">
    <property type="reaction ID" value="UER00070"/>
</dbReference>
<feature type="binding site" evidence="11">
    <location>
        <position position="201"/>
    </location>
    <ligand>
        <name>Mn(2+)</name>
        <dbReference type="ChEBI" id="CHEBI:29035"/>
    </ligand>
</feature>
<dbReference type="AlphaFoldDB" id="A0A075STM4"/>
<dbReference type="Gene3D" id="3.30.160.270">
    <property type="match status" value="1"/>
</dbReference>
<comment type="function">
    <text evidence="11">Catalyzes the condensation of the acetyl group of acetyl-CoA with 3-methyl-2-oxobutanoate (2-ketoisovalerate) to form 3-carboxy-3-hydroxy-4-methylpentanoate (2-isopropylmalate).</text>
</comment>
<dbReference type="EC" id="2.3.3.13" evidence="3 11"/>
<dbReference type="InterPro" id="IPR013785">
    <property type="entry name" value="Aldolase_TIM"/>
</dbReference>
<dbReference type="InterPro" id="IPR036230">
    <property type="entry name" value="LeuA_allosteric_dom_sf"/>
</dbReference>
<dbReference type="RefSeq" id="WP_024381101.1">
    <property type="nucleotide sequence ID" value="NZ_ALLE01000008.1"/>
</dbReference>
<evidence type="ECO:0000256" key="2">
    <source>
        <dbReference type="ARBA" id="ARBA00009396"/>
    </source>
</evidence>
<dbReference type="NCBIfam" id="NF002086">
    <property type="entry name" value="PRK00915.1-3"/>
    <property type="match status" value="1"/>
</dbReference>
<proteinExistence type="inferred from homology"/>
<dbReference type="SUPFAM" id="SSF51569">
    <property type="entry name" value="Aldolase"/>
    <property type="match status" value="1"/>
</dbReference>
<dbReference type="PROSITE" id="PS00815">
    <property type="entry name" value="AIPM_HOMOCIT_SYNTH_1"/>
    <property type="match status" value="1"/>
</dbReference>
<dbReference type="CDD" id="cd07940">
    <property type="entry name" value="DRE_TIM_IPMS"/>
    <property type="match status" value="1"/>
</dbReference>
<dbReference type="InterPro" id="IPR000891">
    <property type="entry name" value="PYR_CT"/>
</dbReference>
<dbReference type="GO" id="GO:0030145">
    <property type="term" value="F:manganese ion binding"/>
    <property type="evidence" value="ECO:0007669"/>
    <property type="project" value="UniProtKB-UniRule"/>
</dbReference>
<dbReference type="NCBIfam" id="NF002088">
    <property type="entry name" value="PRK00915.1-5"/>
    <property type="match status" value="1"/>
</dbReference>
<dbReference type="InterPro" id="IPR050073">
    <property type="entry name" value="2-IPM_HCS-like"/>
</dbReference>
<evidence type="ECO:0000313" key="13">
    <source>
        <dbReference type="EMBL" id="AIG44340.1"/>
    </source>
</evidence>
<dbReference type="PROSITE" id="PS50991">
    <property type="entry name" value="PYR_CT"/>
    <property type="match status" value="1"/>
</dbReference>
<organism evidence="13 14">
    <name type="scientific">Streptococcus suis 6407</name>
    <dbReference type="NCBI Taxonomy" id="1214179"/>
    <lineage>
        <taxon>Bacteria</taxon>
        <taxon>Bacillati</taxon>
        <taxon>Bacillota</taxon>
        <taxon>Bacilli</taxon>
        <taxon>Lactobacillales</taxon>
        <taxon>Streptococcaceae</taxon>
        <taxon>Streptococcus</taxon>
    </lineage>
</organism>
<dbReference type="SUPFAM" id="SSF110921">
    <property type="entry name" value="2-isopropylmalate synthase LeuA, allosteric (dimerisation) domain"/>
    <property type="match status" value="1"/>
</dbReference>
<feature type="binding site" evidence="11">
    <location>
        <position position="237"/>
    </location>
    <ligand>
        <name>Mn(2+)</name>
        <dbReference type="ChEBI" id="CHEBI:29035"/>
    </ligand>
</feature>
<dbReference type="PANTHER" id="PTHR10277">
    <property type="entry name" value="HOMOCITRATE SYNTHASE-RELATED"/>
    <property type="match status" value="1"/>
</dbReference>
<dbReference type="PATRIC" id="fig|1214179.4.peg.1986"/>
<dbReference type="Gene3D" id="3.20.20.70">
    <property type="entry name" value="Aldolase class I"/>
    <property type="match status" value="1"/>
</dbReference>
<feature type="region of interest" description="Regulatory domain" evidence="11">
    <location>
        <begin position="390"/>
        <end position="520"/>
    </location>
</feature>
<keyword evidence="7 11" id="KW-0808">Transferase</keyword>
<dbReference type="Pfam" id="PF00682">
    <property type="entry name" value="HMGL-like"/>
    <property type="match status" value="1"/>
</dbReference>
<dbReference type="InterPro" id="IPR013709">
    <property type="entry name" value="2-isopropylmalate_synth_dimer"/>
</dbReference>
<reference evidence="13 14" key="1">
    <citation type="journal article" date="2014" name="Genome Announc.">
        <title>Whole-Genome Sequence of Streptococcus suis Serotype 4 Reference Strain 6407.</title>
        <authorList>
            <person name="Wang K."/>
            <person name="Chen J."/>
            <person name="Yao H."/>
            <person name="Lu C."/>
        </authorList>
    </citation>
    <scope>NUCLEOTIDE SEQUENCE [LARGE SCALE GENOMIC DNA]</scope>
    <source>
        <strain evidence="13">6407</strain>
    </source>
</reference>
<dbReference type="FunFam" id="3.20.20.70:FF:000010">
    <property type="entry name" value="2-isopropylmalate synthase"/>
    <property type="match status" value="1"/>
</dbReference>
<gene>
    <name evidence="11" type="primary">leuA</name>
    <name evidence="13" type="ORF">ID09_09995</name>
</gene>
<keyword evidence="6 11" id="KW-0028">Amino-acid biosynthesis</keyword>
<feature type="binding site" evidence="11">
    <location>
        <position position="203"/>
    </location>
    <ligand>
        <name>Mn(2+)</name>
        <dbReference type="ChEBI" id="CHEBI:29035"/>
    </ligand>
</feature>
<comment type="catalytic activity">
    <reaction evidence="11">
        <text>3-methyl-2-oxobutanoate + acetyl-CoA + H2O = (2S)-2-isopropylmalate + CoA + H(+)</text>
        <dbReference type="Rhea" id="RHEA:21524"/>
        <dbReference type="ChEBI" id="CHEBI:1178"/>
        <dbReference type="ChEBI" id="CHEBI:11851"/>
        <dbReference type="ChEBI" id="CHEBI:15377"/>
        <dbReference type="ChEBI" id="CHEBI:15378"/>
        <dbReference type="ChEBI" id="CHEBI:57287"/>
        <dbReference type="ChEBI" id="CHEBI:57288"/>
        <dbReference type="EC" id="2.3.3.13"/>
    </reaction>
</comment>
<accession>A0A075STM4</accession>
<dbReference type="Pfam" id="PF08502">
    <property type="entry name" value="LeuA_dimer"/>
    <property type="match status" value="1"/>
</dbReference>
<dbReference type="InterPro" id="IPR002034">
    <property type="entry name" value="AIPM/Hcit_synth_CS"/>
</dbReference>
<dbReference type="PROSITE" id="PS00816">
    <property type="entry name" value="AIPM_HOMOCIT_SYNTH_2"/>
    <property type="match status" value="1"/>
</dbReference>
<comment type="cofactor">
    <cofactor evidence="11">
        <name>Mn(2+)</name>
        <dbReference type="ChEBI" id="CHEBI:29035"/>
    </cofactor>
</comment>
<evidence type="ECO:0000256" key="5">
    <source>
        <dbReference type="ARBA" id="ARBA00022430"/>
    </source>
</evidence>
<comment type="similarity">
    <text evidence="2 11">Belongs to the alpha-IPM synthase/homocitrate synthase family. LeuA type 1 subfamily.</text>
</comment>
<evidence type="ECO:0000256" key="11">
    <source>
        <dbReference type="HAMAP-Rule" id="MF_01025"/>
    </source>
</evidence>
<evidence type="ECO:0000256" key="9">
    <source>
        <dbReference type="ARBA" id="ARBA00023211"/>
    </source>
</evidence>
<name>A0A075STM4_STRSU</name>
<evidence type="ECO:0000259" key="12">
    <source>
        <dbReference type="PROSITE" id="PS50991"/>
    </source>
</evidence>
<dbReference type="NCBIfam" id="TIGR00973">
    <property type="entry name" value="leuA_bact"/>
    <property type="match status" value="1"/>
</dbReference>
<comment type="pathway">
    <text evidence="1 11">Amino-acid biosynthesis; L-leucine biosynthesis; L-leucine from 3-methyl-2-oxobutanoate: step 1/4.</text>
</comment>
<evidence type="ECO:0000313" key="14">
    <source>
        <dbReference type="Proteomes" id="UP000028185"/>
    </source>
</evidence>
<evidence type="ECO:0000256" key="4">
    <source>
        <dbReference type="ARBA" id="ARBA00018198"/>
    </source>
</evidence>
<keyword evidence="8 11" id="KW-0479">Metal-binding</keyword>
<keyword evidence="5 11" id="KW-0432">Leucine biosynthesis</keyword>
<dbReference type="HOGENOM" id="CLU_022158_0_1_9"/>
<dbReference type="Pfam" id="PF22617">
    <property type="entry name" value="HCS_D2"/>
    <property type="match status" value="1"/>
</dbReference>
<dbReference type="GO" id="GO:0009098">
    <property type="term" value="P:L-leucine biosynthetic process"/>
    <property type="evidence" value="ECO:0007669"/>
    <property type="project" value="UniProtKB-UniRule"/>
</dbReference>
<evidence type="ECO:0000256" key="10">
    <source>
        <dbReference type="ARBA" id="ARBA00023304"/>
    </source>
</evidence>
<dbReference type="GO" id="GO:0005737">
    <property type="term" value="C:cytoplasm"/>
    <property type="evidence" value="ECO:0007669"/>
    <property type="project" value="UniProtKB-UniRule"/>
</dbReference>
<dbReference type="GO" id="GO:0003852">
    <property type="term" value="F:2-isopropylmalate synthase activity"/>
    <property type="evidence" value="ECO:0007669"/>
    <property type="project" value="UniProtKB-UniRule"/>
</dbReference>
<feature type="binding site" evidence="11">
    <location>
        <position position="13"/>
    </location>
    <ligand>
        <name>Mn(2+)</name>
        <dbReference type="ChEBI" id="CHEBI:29035"/>
    </ligand>
</feature>
<evidence type="ECO:0000256" key="6">
    <source>
        <dbReference type="ARBA" id="ARBA00022605"/>
    </source>
</evidence>
<dbReference type="PANTHER" id="PTHR10277:SF9">
    <property type="entry name" value="2-ISOPROPYLMALATE SYNTHASE 1, CHLOROPLASTIC-RELATED"/>
    <property type="match status" value="1"/>
</dbReference>
<dbReference type="InterPro" id="IPR054691">
    <property type="entry name" value="LeuA/HCS_post-cat"/>
</dbReference>
<dbReference type="SMART" id="SM00917">
    <property type="entry name" value="LeuA_dimer"/>
    <property type="match status" value="1"/>
</dbReference>
<evidence type="ECO:0000256" key="3">
    <source>
        <dbReference type="ARBA" id="ARBA00012973"/>
    </source>
</evidence>
<protein>
    <recommendedName>
        <fullName evidence="4 11">2-isopropylmalate synthase</fullName>
        <ecNumber evidence="3 11">2.3.3.13</ecNumber>
    </recommendedName>
    <alternativeName>
        <fullName evidence="11">Alpha-IPM synthase</fullName>
    </alternativeName>
    <alternativeName>
        <fullName evidence="11">Alpha-isopropylmalate synthase</fullName>
    </alternativeName>
</protein>
<dbReference type="GO" id="GO:0003985">
    <property type="term" value="F:acetyl-CoA C-acetyltransferase activity"/>
    <property type="evidence" value="ECO:0007669"/>
    <property type="project" value="UniProtKB-UniRule"/>
</dbReference>
<dbReference type="HAMAP" id="MF_01025">
    <property type="entry name" value="LeuA_type1"/>
    <property type="match status" value="1"/>
</dbReference>
<evidence type="ECO:0000256" key="8">
    <source>
        <dbReference type="ARBA" id="ARBA00022723"/>
    </source>
</evidence>
<keyword evidence="10 11" id="KW-0100">Branched-chain amino acid biosynthesis</keyword>
<dbReference type="Proteomes" id="UP000028185">
    <property type="component" value="Chromosome"/>
</dbReference>